<proteinExistence type="predicted"/>
<evidence type="ECO:0000313" key="3">
    <source>
        <dbReference type="EMBL" id="KAJ6445217.1"/>
    </source>
</evidence>
<keyword evidence="4" id="KW-1185">Reference proteome</keyword>
<keyword evidence="2" id="KW-1133">Transmembrane helix</keyword>
<dbReference type="GO" id="GO:0005739">
    <property type="term" value="C:mitochondrion"/>
    <property type="evidence" value="ECO:0007669"/>
    <property type="project" value="InterPro"/>
</dbReference>
<dbReference type="PANTHER" id="PTHR12840:SF1">
    <property type="entry name" value="NADH DEHYDROGENASE [UBIQUINONE] 1 BETA SUBCOMPLEX SUBUNIT 8, MITOCHONDRIAL"/>
    <property type="match status" value="1"/>
</dbReference>
<dbReference type="Proteomes" id="UP001163105">
    <property type="component" value="Unassembled WGS sequence"/>
</dbReference>
<feature type="region of interest" description="Disordered" evidence="1">
    <location>
        <begin position="548"/>
        <end position="607"/>
    </location>
</feature>
<reference evidence="3" key="1">
    <citation type="submission" date="2023-01" db="EMBL/GenBank/DDBJ databases">
        <title>The growth and conidiation of Purpureocillium lavendulum are regulated by nitrogen source and histone H3K14 acetylation.</title>
        <authorList>
            <person name="Tang P."/>
            <person name="Han J."/>
            <person name="Zhang C."/>
            <person name="Tang P."/>
            <person name="Qi F."/>
            <person name="Zhang K."/>
            <person name="Liang L."/>
        </authorList>
    </citation>
    <scope>NUCLEOTIDE SEQUENCE</scope>
    <source>
        <strain evidence="3">YMF1.00683</strain>
    </source>
</reference>
<dbReference type="EMBL" id="JAQHRD010000002">
    <property type="protein sequence ID" value="KAJ6445217.1"/>
    <property type="molecule type" value="Genomic_DNA"/>
</dbReference>
<evidence type="ECO:0000313" key="4">
    <source>
        <dbReference type="Proteomes" id="UP001163105"/>
    </source>
</evidence>
<evidence type="ECO:0000256" key="1">
    <source>
        <dbReference type="SAM" id="MobiDB-lite"/>
    </source>
</evidence>
<feature type="transmembrane region" description="Helical" evidence="2">
    <location>
        <begin position="87"/>
        <end position="109"/>
    </location>
</feature>
<gene>
    <name evidence="3" type="ORF">O9K51_03623</name>
</gene>
<evidence type="ECO:0000256" key="2">
    <source>
        <dbReference type="SAM" id="Phobius"/>
    </source>
</evidence>
<dbReference type="Pfam" id="PF05821">
    <property type="entry name" value="NDUF_B8"/>
    <property type="match status" value="1"/>
</dbReference>
<organism evidence="3 4">
    <name type="scientific">Purpureocillium lavendulum</name>
    <dbReference type="NCBI Taxonomy" id="1247861"/>
    <lineage>
        <taxon>Eukaryota</taxon>
        <taxon>Fungi</taxon>
        <taxon>Dikarya</taxon>
        <taxon>Ascomycota</taxon>
        <taxon>Pezizomycotina</taxon>
        <taxon>Sordariomycetes</taxon>
        <taxon>Hypocreomycetidae</taxon>
        <taxon>Hypocreales</taxon>
        <taxon>Ophiocordycipitaceae</taxon>
        <taxon>Purpureocillium</taxon>
    </lineage>
</organism>
<accession>A0AB34G3C6</accession>
<feature type="region of interest" description="Disordered" evidence="1">
    <location>
        <begin position="1"/>
        <end position="31"/>
    </location>
</feature>
<dbReference type="PANTHER" id="PTHR12840">
    <property type="entry name" value="NADH-UBIQUINONE OXIDOREDUCTASE ASHI SUBUNIT"/>
    <property type="match status" value="1"/>
</dbReference>
<keyword evidence="2" id="KW-0812">Transmembrane</keyword>
<keyword evidence="2" id="KW-0472">Membrane</keyword>
<protein>
    <submittedName>
        <fullName evidence="3">NADH dehydrogenase (Ubiquinone)-like protein</fullName>
    </submittedName>
</protein>
<dbReference type="AlphaFoldDB" id="A0AB34G3C6"/>
<sequence>MPASYTDKKTLDEKYPDRPVVSESEDPGMVKRRLHQPPRIKRQFRDPYATWWDPQERRNFGEPVHEDNDVLGIFSPWEYTWTTTGPGLIMVGTFIAVFLGVSGVVYMNYPDKPSYPREFEGGLERELGGPGAVRLPAGIMRYQDWDVLLFPADYRIPFKEFKVACHVVHDAVSIHSWSTPAVSRFTRAYSECNEAVEFEARLYIDGRLVAYAWLFSTQGQAADEHRSTTLNREYCSPHVIAHTCDPTKDGKLEPLRFPIFRRELLFQRNWSPADDLGRIKLILSEGFPRVSPSLPIERVKNIVVFSFQHAPLAGNAVNFLERMDGNLANRLSNKNDYFDWLIAGGHGIQGTDEGATQQQSARRMGTDISMPDYTPMSAGDQSTHSAVPGDGTMAREEEGPLHLRVPTNTPTTSGVGSFEYEAVPFPMLSHNPMIPTDLANSLANSLLNQPMSLHFQPQCQASQDPAMEVKSRKEIHNNVRGHSPSDISMASIQDHSDMRRVSQQMFVPSGGSLPVCMVSSQANSPQNRAFSDAVRAVSQGGDFSGVKLPANESTLGGTPATTLDRGVKRARTFSPTSARAIDKEDEARASSPSVRLTPYTDIKGNAG</sequence>
<feature type="compositionally biased region" description="Polar residues" evidence="1">
    <location>
        <begin position="551"/>
        <end position="561"/>
    </location>
</feature>
<feature type="region of interest" description="Disordered" evidence="1">
    <location>
        <begin position="373"/>
        <end position="413"/>
    </location>
</feature>
<dbReference type="InterPro" id="IPR008699">
    <property type="entry name" value="NDUFB8"/>
</dbReference>
<comment type="caution">
    <text evidence="3">The sequence shown here is derived from an EMBL/GenBank/DDBJ whole genome shotgun (WGS) entry which is preliminary data.</text>
</comment>
<feature type="compositionally biased region" description="Basic and acidic residues" evidence="1">
    <location>
        <begin position="1"/>
        <end position="17"/>
    </location>
</feature>
<name>A0AB34G3C6_9HYPO</name>